<evidence type="ECO:0000256" key="2">
    <source>
        <dbReference type="ARBA" id="ARBA00022771"/>
    </source>
</evidence>
<protein>
    <recommendedName>
        <fullName evidence="5">Zinc finger PHD-type domain-containing protein</fullName>
    </recommendedName>
</protein>
<keyword evidence="2" id="KW-0863">Zinc-finger</keyword>
<keyword evidence="1" id="KW-0479">Metal-binding</keyword>
<accession>A0A9W9IBA6</accession>
<feature type="compositionally biased region" description="Polar residues" evidence="4">
    <location>
        <begin position="730"/>
        <end position="742"/>
    </location>
</feature>
<keyword evidence="7" id="KW-1185">Reference proteome</keyword>
<dbReference type="InterPro" id="IPR001965">
    <property type="entry name" value="Znf_PHD"/>
</dbReference>
<feature type="compositionally biased region" description="Low complexity" evidence="4">
    <location>
        <begin position="661"/>
        <end position="672"/>
    </location>
</feature>
<dbReference type="GO" id="GO:0031213">
    <property type="term" value="C:RSF complex"/>
    <property type="evidence" value="ECO:0007669"/>
    <property type="project" value="InterPro"/>
</dbReference>
<name>A0A9W9IBA6_9EURO</name>
<dbReference type="InterPro" id="IPR019787">
    <property type="entry name" value="Znf_PHD-finger"/>
</dbReference>
<evidence type="ECO:0000256" key="4">
    <source>
        <dbReference type="SAM" id="MobiDB-lite"/>
    </source>
</evidence>
<proteinExistence type="predicted"/>
<dbReference type="OrthoDB" id="303107at2759"/>
<feature type="compositionally biased region" description="Polar residues" evidence="4">
    <location>
        <begin position="675"/>
        <end position="689"/>
    </location>
</feature>
<organism evidence="6 7">
    <name type="scientific">Penicillium canariense</name>
    <dbReference type="NCBI Taxonomy" id="189055"/>
    <lineage>
        <taxon>Eukaryota</taxon>
        <taxon>Fungi</taxon>
        <taxon>Dikarya</taxon>
        <taxon>Ascomycota</taxon>
        <taxon>Pezizomycotina</taxon>
        <taxon>Eurotiomycetes</taxon>
        <taxon>Eurotiomycetidae</taxon>
        <taxon>Eurotiales</taxon>
        <taxon>Aspergillaceae</taxon>
        <taxon>Penicillium</taxon>
    </lineage>
</organism>
<dbReference type="Pfam" id="PF00628">
    <property type="entry name" value="PHD"/>
    <property type="match status" value="1"/>
</dbReference>
<evidence type="ECO:0000256" key="1">
    <source>
        <dbReference type="ARBA" id="ARBA00022723"/>
    </source>
</evidence>
<dbReference type="AlphaFoldDB" id="A0A9W9IBA6"/>
<evidence type="ECO:0000259" key="5">
    <source>
        <dbReference type="SMART" id="SM00249"/>
    </source>
</evidence>
<feature type="domain" description="Zinc finger PHD-type" evidence="5">
    <location>
        <begin position="450"/>
        <end position="502"/>
    </location>
</feature>
<evidence type="ECO:0000313" key="7">
    <source>
        <dbReference type="Proteomes" id="UP001149163"/>
    </source>
</evidence>
<feature type="region of interest" description="Disordered" evidence="4">
    <location>
        <begin position="509"/>
        <end position="879"/>
    </location>
</feature>
<feature type="compositionally biased region" description="Low complexity" evidence="4">
    <location>
        <begin position="743"/>
        <end position="765"/>
    </location>
</feature>
<sequence length="879" mass="98239">MGPRKRSRSEAIAAPEVQPVEEPGLLQRIRNSWEFANVMQYIHIFGQIMKIEEEFGIEDLEDECLKPEPSHKLLEIGLCMLKWISSHRGLTGGLTVQCRFENFDEYTRRQYNAKAPHLPNPFGYEEEPLRFLDFDVFLKLGVLHQLSVWTFWNPDRIREKMPEKKDSEQLQWASCILSIRYDDHVRIEEFGYDRDGRSYYVLDDNRLYRRTDPPIPASQRPKKKPKSRSSRGSRASRRVSGIAAEEASDGENKNEDETNVFPNFKWECVAVTLPEYNEFLDTIRKSKDADDKYLRSQIEEHILPLLEKAEEAQQRKRIKREKELVQMQMLAGAKRSSRLAAKEEKERADRDAADAARKREADLAEARKEQARQQQMEHERKSRMLTREQRIKDREHKRILHEAELERIAAEQERLERGEGRVSARNLKAEMEKSQKNLADLTQEDQWIFDCSGCGVHGENLDDGSHSVACEKCNVWQHSSCLGIKKADAEKDDFHFVCADCKRKEEEAKRPKIPPLKFRVSASASPSAAPAGHKAKHEGHERVPPSPVKHTHNALFNIQDGPVPAKPSNPSMLPSLTSHHQQFAQGQSQFYVPLSPQRLPHPANHSPLPSSSPPRPPFSPSKGSNGPTQPATNLQHRFGPGPGQHILPPMQPGPHLPPIGSFHSARPSSSHSGYGPTQNQPSMSPTQGNPDVGPLAGFPSGASTNGPGPWTSFDSYATPRPQSGHGGTPAMSSNYPSFNSTANSNGYHSSPPHSSHGMSMSGISPTKQSPRPITAGGMAGAPVLPPIRRLEPSPKLMGRSSPDAPIPAPMKCMTPEQEERRQRENASLLQHGQSFSANGQSALMSSPSMNRIPPLGPAAHAQHPEPVPSPQHGGHVPRQ</sequence>
<dbReference type="SMART" id="SM00249">
    <property type="entry name" value="PHD"/>
    <property type="match status" value="1"/>
</dbReference>
<dbReference type="InterPro" id="IPR019786">
    <property type="entry name" value="Zinc_finger_PHD-type_CS"/>
</dbReference>
<comment type="caution">
    <text evidence="6">The sequence shown here is derived from an EMBL/GenBank/DDBJ whole genome shotgun (WGS) entry which is preliminary data.</text>
</comment>
<feature type="compositionally biased region" description="Basic residues" evidence="4">
    <location>
        <begin position="220"/>
        <end position="237"/>
    </location>
</feature>
<dbReference type="InterPro" id="IPR013083">
    <property type="entry name" value="Znf_RING/FYVE/PHD"/>
</dbReference>
<feature type="compositionally biased region" description="Polar residues" evidence="4">
    <location>
        <begin position="825"/>
        <end position="849"/>
    </location>
</feature>
<dbReference type="Gene3D" id="3.30.40.10">
    <property type="entry name" value="Zinc/RING finger domain, C3HC4 (zinc finger)"/>
    <property type="match status" value="1"/>
</dbReference>
<dbReference type="InterPro" id="IPR028938">
    <property type="entry name" value="Rsf1-like"/>
</dbReference>
<feature type="compositionally biased region" description="Basic and acidic residues" evidence="4">
    <location>
        <begin position="340"/>
        <end position="383"/>
    </location>
</feature>
<dbReference type="RefSeq" id="XP_056544763.1">
    <property type="nucleotide sequence ID" value="XM_056686021.1"/>
</dbReference>
<feature type="compositionally biased region" description="Polar residues" evidence="4">
    <location>
        <begin position="625"/>
        <end position="635"/>
    </location>
</feature>
<dbReference type="GO" id="GO:0006355">
    <property type="term" value="P:regulation of DNA-templated transcription"/>
    <property type="evidence" value="ECO:0007669"/>
    <property type="project" value="InterPro"/>
</dbReference>
<reference evidence="6" key="1">
    <citation type="submission" date="2022-11" db="EMBL/GenBank/DDBJ databases">
        <authorList>
            <person name="Petersen C."/>
        </authorList>
    </citation>
    <scope>NUCLEOTIDE SEQUENCE</scope>
    <source>
        <strain evidence="6">IBT 26290</strain>
    </source>
</reference>
<gene>
    <name evidence="6" type="ORF">N7482_003896</name>
</gene>
<feature type="region of interest" description="Disordered" evidence="4">
    <location>
        <begin position="335"/>
        <end position="383"/>
    </location>
</feature>
<feature type="compositionally biased region" description="Low complexity" evidence="4">
    <location>
        <begin position="521"/>
        <end position="531"/>
    </location>
</feature>
<dbReference type="SUPFAM" id="SSF57903">
    <property type="entry name" value="FYVE/PHD zinc finger"/>
    <property type="match status" value="1"/>
</dbReference>
<dbReference type="InterPro" id="IPR011011">
    <property type="entry name" value="Znf_FYVE_PHD"/>
</dbReference>
<evidence type="ECO:0000313" key="6">
    <source>
        <dbReference type="EMBL" id="KAJ5168302.1"/>
    </source>
</evidence>
<dbReference type="PROSITE" id="PS01359">
    <property type="entry name" value="ZF_PHD_1"/>
    <property type="match status" value="1"/>
</dbReference>
<dbReference type="GeneID" id="81425197"/>
<keyword evidence="3" id="KW-0862">Zinc</keyword>
<evidence type="ECO:0000256" key="3">
    <source>
        <dbReference type="ARBA" id="ARBA00022833"/>
    </source>
</evidence>
<dbReference type="GO" id="GO:0008270">
    <property type="term" value="F:zinc ion binding"/>
    <property type="evidence" value="ECO:0007669"/>
    <property type="project" value="UniProtKB-KW"/>
</dbReference>
<feature type="region of interest" description="Disordered" evidence="4">
    <location>
        <begin position="210"/>
        <end position="258"/>
    </location>
</feature>
<dbReference type="PANTHER" id="PTHR14296:SF3">
    <property type="entry name" value="DIKAR, ISOFORM F"/>
    <property type="match status" value="1"/>
</dbReference>
<dbReference type="EMBL" id="JAPQKN010000002">
    <property type="protein sequence ID" value="KAJ5168302.1"/>
    <property type="molecule type" value="Genomic_DNA"/>
</dbReference>
<feature type="compositionally biased region" description="Pro residues" evidence="4">
    <location>
        <begin position="610"/>
        <end position="619"/>
    </location>
</feature>
<reference evidence="6" key="2">
    <citation type="journal article" date="2023" name="IMA Fungus">
        <title>Comparative genomic study of the Penicillium genus elucidates a diverse pangenome and 15 lateral gene transfer events.</title>
        <authorList>
            <person name="Petersen C."/>
            <person name="Sorensen T."/>
            <person name="Nielsen M.R."/>
            <person name="Sondergaard T.E."/>
            <person name="Sorensen J.L."/>
            <person name="Fitzpatrick D.A."/>
            <person name="Frisvad J.C."/>
            <person name="Nielsen K.L."/>
        </authorList>
    </citation>
    <scope>NUCLEOTIDE SEQUENCE</scope>
    <source>
        <strain evidence="6">IBT 26290</strain>
    </source>
</reference>
<dbReference type="PANTHER" id="PTHR14296">
    <property type="entry name" value="REMODELING AND SPACING FACTOR 1"/>
    <property type="match status" value="1"/>
</dbReference>
<feature type="compositionally biased region" description="Polar residues" evidence="4">
    <location>
        <begin position="568"/>
        <end position="590"/>
    </location>
</feature>
<dbReference type="Proteomes" id="UP001149163">
    <property type="component" value="Unassembled WGS sequence"/>
</dbReference>